<evidence type="ECO:0000313" key="2">
    <source>
        <dbReference type="EMBL" id="KIM66602.1"/>
    </source>
</evidence>
<dbReference type="OrthoDB" id="2653948at2759"/>
<dbReference type="EMBL" id="KN822016">
    <property type="protein sequence ID" value="KIM66602.1"/>
    <property type="molecule type" value="Genomic_DNA"/>
</dbReference>
<organism evidence="2 3">
    <name type="scientific">Scleroderma citrinum Foug A</name>
    <dbReference type="NCBI Taxonomy" id="1036808"/>
    <lineage>
        <taxon>Eukaryota</taxon>
        <taxon>Fungi</taxon>
        <taxon>Dikarya</taxon>
        <taxon>Basidiomycota</taxon>
        <taxon>Agaricomycotina</taxon>
        <taxon>Agaricomycetes</taxon>
        <taxon>Agaricomycetidae</taxon>
        <taxon>Boletales</taxon>
        <taxon>Sclerodermatineae</taxon>
        <taxon>Sclerodermataceae</taxon>
        <taxon>Scleroderma</taxon>
    </lineage>
</organism>
<keyword evidence="3" id="KW-1185">Reference proteome</keyword>
<feature type="region of interest" description="Disordered" evidence="1">
    <location>
        <begin position="107"/>
        <end position="269"/>
    </location>
</feature>
<sequence length="269" mass="29367">MVLELPELAHENQDWKIYHAHILDSAAMEGVVSHLAGAAPKPVDSHKLKAWNLSNAVAKYIILEVITDSLLKGLMHHELAQTLFSHLAANFGDHNPIAIKPPVEWNHQDEPLCEDSPKVGQASAAAEIPENSPYAPDGLSSADRSQKTEQSRWECNTHNPDRDADLTSPPFKLKTTEFHDKKPSSTTPAGIPSIPNTNSTNNYPKDPGDPLNAPDGMSRGDIQETAKSGRQWQCTTCEVTRYDGMALPAPNLADRMSEKSMGNSPIPSL</sequence>
<accession>A0A0C3ANS7</accession>
<dbReference type="AlphaFoldDB" id="A0A0C3ANS7"/>
<feature type="compositionally biased region" description="Polar residues" evidence="1">
    <location>
        <begin position="225"/>
        <end position="238"/>
    </location>
</feature>
<dbReference type="InParanoid" id="A0A0C3ANS7"/>
<dbReference type="Proteomes" id="UP000053989">
    <property type="component" value="Unassembled WGS sequence"/>
</dbReference>
<proteinExistence type="predicted"/>
<reference evidence="3" key="2">
    <citation type="submission" date="2015-01" db="EMBL/GenBank/DDBJ databases">
        <title>Evolutionary Origins and Diversification of the Mycorrhizal Mutualists.</title>
        <authorList>
            <consortium name="DOE Joint Genome Institute"/>
            <consortium name="Mycorrhizal Genomics Consortium"/>
            <person name="Kohler A."/>
            <person name="Kuo A."/>
            <person name="Nagy L.G."/>
            <person name="Floudas D."/>
            <person name="Copeland A."/>
            <person name="Barry K.W."/>
            <person name="Cichocki N."/>
            <person name="Veneault-Fourrey C."/>
            <person name="LaButti K."/>
            <person name="Lindquist E.A."/>
            <person name="Lipzen A."/>
            <person name="Lundell T."/>
            <person name="Morin E."/>
            <person name="Murat C."/>
            <person name="Riley R."/>
            <person name="Ohm R."/>
            <person name="Sun H."/>
            <person name="Tunlid A."/>
            <person name="Henrissat B."/>
            <person name="Grigoriev I.V."/>
            <person name="Hibbett D.S."/>
            <person name="Martin F."/>
        </authorList>
    </citation>
    <scope>NUCLEOTIDE SEQUENCE [LARGE SCALE GENOMIC DNA]</scope>
    <source>
        <strain evidence="3">Foug A</strain>
    </source>
</reference>
<dbReference type="HOGENOM" id="CLU_099555_0_0_1"/>
<protein>
    <submittedName>
        <fullName evidence="2">Uncharacterized protein</fullName>
    </submittedName>
</protein>
<name>A0A0C3ANS7_9AGAM</name>
<feature type="compositionally biased region" description="Polar residues" evidence="1">
    <location>
        <begin position="184"/>
        <end position="203"/>
    </location>
</feature>
<evidence type="ECO:0000256" key="1">
    <source>
        <dbReference type="SAM" id="MobiDB-lite"/>
    </source>
</evidence>
<evidence type="ECO:0000313" key="3">
    <source>
        <dbReference type="Proteomes" id="UP000053989"/>
    </source>
</evidence>
<gene>
    <name evidence="2" type="ORF">SCLCIDRAFT_21750</name>
</gene>
<feature type="compositionally biased region" description="Polar residues" evidence="1">
    <location>
        <begin position="260"/>
        <end position="269"/>
    </location>
</feature>
<feature type="compositionally biased region" description="Basic and acidic residues" evidence="1">
    <location>
        <begin position="174"/>
        <end position="183"/>
    </location>
</feature>
<reference evidence="2 3" key="1">
    <citation type="submission" date="2014-04" db="EMBL/GenBank/DDBJ databases">
        <authorList>
            <consortium name="DOE Joint Genome Institute"/>
            <person name="Kuo A."/>
            <person name="Kohler A."/>
            <person name="Nagy L.G."/>
            <person name="Floudas D."/>
            <person name="Copeland A."/>
            <person name="Barry K.W."/>
            <person name="Cichocki N."/>
            <person name="Veneault-Fourrey C."/>
            <person name="LaButti K."/>
            <person name="Lindquist E.A."/>
            <person name="Lipzen A."/>
            <person name="Lundell T."/>
            <person name="Morin E."/>
            <person name="Murat C."/>
            <person name="Sun H."/>
            <person name="Tunlid A."/>
            <person name="Henrissat B."/>
            <person name="Grigoriev I.V."/>
            <person name="Hibbett D.S."/>
            <person name="Martin F."/>
            <person name="Nordberg H.P."/>
            <person name="Cantor M.N."/>
            <person name="Hua S.X."/>
        </authorList>
    </citation>
    <scope>NUCLEOTIDE SEQUENCE [LARGE SCALE GENOMIC DNA]</scope>
    <source>
        <strain evidence="2 3">Foug A</strain>
    </source>
</reference>